<dbReference type="AlphaFoldDB" id="A0A8K1CI78"/>
<sequence length="309" mass="33448">MKFFHAVAGVVAITAYAPAAHAQTAQPACEQLDFTQKATDFGSLNGVIDLAVSANLIPIFIKPYDPYALTNETLDMIPVSLLGHDFEITPTIKNASLVGISTLVPRHFNVTGPTNLNFGVDFSGTVALEGTFSLNIKQDKKWWQLCYTDLISVGDCKPKTTEIEVALSVTKPKAGLDFSYAMMHCPASAPAGTCKELLVSDLLTAALSQKFDAIAKRILLRSKSLDISNIELDYETINEIHFHFDKSGSLLTALGEKLLNFTEKELNKKGPVAKIAVEVTEKLVKSLVNNLVKALLAPQFGAGCYDPKA</sequence>
<proteinExistence type="predicted"/>
<reference evidence="2" key="1">
    <citation type="submission" date="2019-03" db="EMBL/GenBank/DDBJ databases">
        <title>Long read genome sequence of the mycoparasitic Pythium oligandrum ATCC 38472 isolated from sugarbeet rhizosphere.</title>
        <authorList>
            <person name="Gaulin E."/>
        </authorList>
    </citation>
    <scope>NUCLEOTIDE SEQUENCE</scope>
    <source>
        <strain evidence="2">ATCC 38472_TT</strain>
    </source>
</reference>
<protein>
    <submittedName>
        <fullName evidence="2">Uncharacterized protein</fullName>
    </submittedName>
</protein>
<keyword evidence="3" id="KW-1185">Reference proteome</keyword>
<evidence type="ECO:0000256" key="1">
    <source>
        <dbReference type="SAM" id="SignalP"/>
    </source>
</evidence>
<gene>
    <name evidence="2" type="ORF">Poli38472_014161</name>
</gene>
<feature type="chain" id="PRO_5035445510" evidence="1">
    <location>
        <begin position="23"/>
        <end position="309"/>
    </location>
</feature>
<dbReference type="OrthoDB" id="107590at2759"/>
<evidence type="ECO:0000313" key="3">
    <source>
        <dbReference type="Proteomes" id="UP000794436"/>
    </source>
</evidence>
<name>A0A8K1CI78_PYTOL</name>
<evidence type="ECO:0000313" key="2">
    <source>
        <dbReference type="EMBL" id="TMW64044.1"/>
    </source>
</evidence>
<dbReference type="Proteomes" id="UP000794436">
    <property type="component" value="Unassembled WGS sequence"/>
</dbReference>
<organism evidence="2 3">
    <name type="scientific">Pythium oligandrum</name>
    <name type="common">Mycoparasitic fungus</name>
    <dbReference type="NCBI Taxonomy" id="41045"/>
    <lineage>
        <taxon>Eukaryota</taxon>
        <taxon>Sar</taxon>
        <taxon>Stramenopiles</taxon>
        <taxon>Oomycota</taxon>
        <taxon>Peronosporomycetes</taxon>
        <taxon>Pythiales</taxon>
        <taxon>Pythiaceae</taxon>
        <taxon>Pythium</taxon>
    </lineage>
</organism>
<keyword evidence="1" id="KW-0732">Signal</keyword>
<comment type="caution">
    <text evidence="2">The sequence shown here is derived from an EMBL/GenBank/DDBJ whole genome shotgun (WGS) entry which is preliminary data.</text>
</comment>
<dbReference type="EMBL" id="SPLM01000041">
    <property type="protein sequence ID" value="TMW64044.1"/>
    <property type="molecule type" value="Genomic_DNA"/>
</dbReference>
<feature type="signal peptide" evidence="1">
    <location>
        <begin position="1"/>
        <end position="22"/>
    </location>
</feature>
<accession>A0A8K1CI78</accession>